<accession>A0A2V1DEZ7</accession>
<dbReference type="Proteomes" id="UP000244855">
    <property type="component" value="Unassembled WGS sequence"/>
</dbReference>
<gene>
    <name evidence="1" type="ORF">DM02DRAFT_105902</name>
</gene>
<protein>
    <submittedName>
        <fullName evidence="1">Uncharacterized protein</fullName>
    </submittedName>
</protein>
<organism evidence="1 2">
    <name type="scientific">Periconia macrospinosa</name>
    <dbReference type="NCBI Taxonomy" id="97972"/>
    <lineage>
        <taxon>Eukaryota</taxon>
        <taxon>Fungi</taxon>
        <taxon>Dikarya</taxon>
        <taxon>Ascomycota</taxon>
        <taxon>Pezizomycotina</taxon>
        <taxon>Dothideomycetes</taxon>
        <taxon>Pleosporomycetidae</taxon>
        <taxon>Pleosporales</taxon>
        <taxon>Massarineae</taxon>
        <taxon>Periconiaceae</taxon>
        <taxon>Periconia</taxon>
    </lineage>
</organism>
<name>A0A2V1DEZ7_9PLEO</name>
<sequence>MQLIQDIRQCNNRRTGTNVRYCTVHNLVQQRLHTVAASNHHQHNHDTSIQHLTQSINQALPQRASPHSLFCPSLRHPSRCTQTHLAIPRWAVRLHNQLAKPQTGKVLEKGRQGGARVGKKGTAARSKLAGLAYAGTWLGWSCHGTRACTGQYSRLTPSLPPTE</sequence>
<dbReference type="AlphaFoldDB" id="A0A2V1DEZ7"/>
<evidence type="ECO:0000313" key="2">
    <source>
        <dbReference type="Proteomes" id="UP000244855"/>
    </source>
</evidence>
<dbReference type="EMBL" id="KZ805457">
    <property type="protein sequence ID" value="PVH96697.1"/>
    <property type="molecule type" value="Genomic_DNA"/>
</dbReference>
<evidence type="ECO:0000313" key="1">
    <source>
        <dbReference type="EMBL" id="PVH96697.1"/>
    </source>
</evidence>
<reference evidence="1 2" key="1">
    <citation type="journal article" date="2018" name="Sci. Rep.">
        <title>Comparative genomics provides insights into the lifestyle and reveals functional heterogeneity of dark septate endophytic fungi.</title>
        <authorList>
            <person name="Knapp D.G."/>
            <person name="Nemeth J.B."/>
            <person name="Barry K."/>
            <person name="Hainaut M."/>
            <person name="Henrissat B."/>
            <person name="Johnson J."/>
            <person name="Kuo A."/>
            <person name="Lim J.H.P."/>
            <person name="Lipzen A."/>
            <person name="Nolan M."/>
            <person name="Ohm R.A."/>
            <person name="Tamas L."/>
            <person name="Grigoriev I.V."/>
            <person name="Spatafora J.W."/>
            <person name="Nagy L.G."/>
            <person name="Kovacs G.M."/>
        </authorList>
    </citation>
    <scope>NUCLEOTIDE SEQUENCE [LARGE SCALE GENOMIC DNA]</scope>
    <source>
        <strain evidence="1 2">DSE2036</strain>
    </source>
</reference>
<keyword evidence="2" id="KW-1185">Reference proteome</keyword>
<proteinExistence type="predicted"/>